<accession>A0ABQ9LHC9</accession>
<reference evidence="1 2" key="1">
    <citation type="journal article" date="2023" name="Plant Biotechnol. J.">
        <title>Chromosome-level wild Hevea brasiliensis genome provides new tools for genomic-assisted breeding and valuable loci to elevate rubber yield.</title>
        <authorList>
            <person name="Cheng H."/>
            <person name="Song X."/>
            <person name="Hu Y."/>
            <person name="Wu T."/>
            <person name="Yang Q."/>
            <person name="An Z."/>
            <person name="Feng S."/>
            <person name="Deng Z."/>
            <person name="Wu W."/>
            <person name="Zeng X."/>
            <person name="Tu M."/>
            <person name="Wang X."/>
            <person name="Huang H."/>
        </authorList>
    </citation>
    <scope>NUCLEOTIDE SEQUENCE [LARGE SCALE GENOMIC DNA]</scope>
    <source>
        <strain evidence="1">MT/VB/25A 57/8</strain>
    </source>
</reference>
<organism evidence="1 2">
    <name type="scientific">Hevea brasiliensis</name>
    <name type="common">Para rubber tree</name>
    <name type="synonym">Siphonia brasiliensis</name>
    <dbReference type="NCBI Taxonomy" id="3981"/>
    <lineage>
        <taxon>Eukaryota</taxon>
        <taxon>Viridiplantae</taxon>
        <taxon>Streptophyta</taxon>
        <taxon>Embryophyta</taxon>
        <taxon>Tracheophyta</taxon>
        <taxon>Spermatophyta</taxon>
        <taxon>Magnoliopsida</taxon>
        <taxon>eudicotyledons</taxon>
        <taxon>Gunneridae</taxon>
        <taxon>Pentapetalae</taxon>
        <taxon>rosids</taxon>
        <taxon>fabids</taxon>
        <taxon>Malpighiales</taxon>
        <taxon>Euphorbiaceae</taxon>
        <taxon>Crotonoideae</taxon>
        <taxon>Micrandreae</taxon>
        <taxon>Hevea</taxon>
    </lineage>
</organism>
<name>A0ABQ9LHC9_HEVBR</name>
<sequence length="111" mass="12927">MRDFVEDYGIKLLTSTLYYAQANRQAKAYAIQLSPFDITYGYDVVLPIEVVVPSLRVATQNNLSLREYTKSMAMELEELDKICILAFNHMAVQKKKVLRIYNKRIQRHPGR</sequence>
<keyword evidence="2" id="KW-1185">Reference proteome</keyword>
<gene>
    <name evidence="1" type="ORF">P3X46_022017</name>
</gene>
<comment type="caution">
    <text evidence="1">The sequence shown here is derived from an EMBL/GenBank/DDBJ whole genome shotgun (WGS) entry which is preliminary data.</text>
</comment>
<proteinExistence type="predicted"/>
<dbReference type="EMBL" id="JARPOI010000012">
    <property type="protein sequence ID" value="KAJ9167356.1"/>
    <property type="molecule type" value="Genomic_DNA"/>
</dbReference>
<dbReference type="Proteomes" id="UP001174677">
    <property type="component" value="Chromosome 12"/>
</dbReference>
<protein>
    <submittedName>
        <fullName evidence="1">Uncharacterized protein</fullName>
    </submittedName>
</protein>
<evidence type="ECO:0000313" key="2">
    <source>
        <dbReference type="Proteomes" id="UP001174677"/>
    </source>
</evidence>
<evidence type="ECO:0000313" key="1">
    <source>
        <dbReference type="EMBL" id="KAJ9167356.1"/>
    </source>
</evidence>